<dbReference type="Proteomes" id="UP000001542">
    <property type="component" value="Unassembled WGS sequence"/>
</dbReference>
<organism evidence="3 4">
    <name type="scientific">Trichomonas vaginalis (strain ATCC PRA-98 / G3)</name>
    <dbReference type="NCBI Taxonomy" id="412133"/>
    <lineage>
        <taxon>Eukaryota</taxon>
        <taxon>Metamonada</taxon>
        <taxon>Parabasalia</taxon>
        <taxon>Trichomonadida</taxon>
        <taxon>Trichomonadidae</taxon>
        <taxon>Trichomonas</taxon>
    </lineage>
</organism>
<feature type="compositionally biased region" description="Low complexity" evidence="2">
    <location>
        <begin position="35"/>
        <end position="45"/>
    </location>
</feature>
<proteinExistence type="predicted"/>
<dbReference type="InParanoid" id="A2DZQ2"/>
<gene>
    <name evidence="3" type="ORF">TVAG_351680</name>
</gene>
<feature type="region of interest" description="Disordered" evidence="2">
    <location>
        <begin position="358"/>
        <end position="388"/>
    </location>
</feature>
<name>A2DZQ2_TRIV3</name>
<dbReference type="PANTHER" id="PTHR47026">
    <property type="entry name" value="PIGMENTOSA GTPASE REGULATOR-LIKE PROTEIN, PUTATIVE-RELATED"/>
    <property type="match status" value="1"/>
</dbReference>
<keyword evidence="1" id="KW-0175">Coiled coil</keyword>
<evidence type="ECO:0000256" key="2">
    <source>
        <dbReference type="SAM" id="MobiDB-lite"/>
    </source>
</evidence>
<dbReference type="EMBL" id="DS113275">
    <property type="protein sequence ID" value="EAY14120.1"/>
    <property type="molecule type" value="Genomic_DNA"/>
</dbReference>
<dbReference type="VEuPathDB" id="TrichDB:TVAGG3_0261240"/>
<dbReference type="VEuPathDB" id="TrichDB:TVAG_351680"/>
<sequence length="407" mass="47687">MSASESTPTTARRQTCRFSQIKIKPRPHGIGTYTSNSSSESPRQRSISKRRVTKYKDEKPPEKIQSYIKESPPKEKKKEETDNDKIEKVASQLLEGESLDIVEPKDRANVISFLKRYSSHQAQARNYVEAKIALNIIDGLQQYGNVEEKPEPDTSIEVETALAEENHDTLQQSQQEELNYFDEQTDMKRKMLVLQQKNKMDEFEEEWVHEKPRKYRKPSSTLLGYSQIEKQVALAGDYDYAQKIKDQSEAQTIKEAELAQKRLRQDYLNAKKKLKQDQAQQMKIFEDTRANQRDIIVQRHQRELNVTMKRIDVVYLRSMEKHRQAKTSANSPRRQADNAGCRILNLGQNNKTILLPELIPPNDPRMKEIEDKEKEAKNKKKEQTEKKLKQKYSVFSRYYRTEMDSKN</sequence>
<reference evidence="3" key="2">
    <citation type="journal article" date="2007" name="Science">
        <title>Draft genome sequence of the sexually transmitted pathogen Trichomonas vaginalis.</title>
        <authorList>
            <person name="Carlton J.M."/>
            <person name="Hirt R.P."/>
            <person name="Silva J.C."/>
            <person name="Delcher A.L."/>
            <person name="Schatz M."/>
            <person name="Zhao Q."/>
            <person name="Wortman J.R."/>
            <person name="Bidwell S.L."/>
            <person name="Alsmark U.C.M."/>
            <person name="Besteiro S."/>
            <person name="Sicheritz-Ponten T."/>
            <person name="Noel C.J."/>
            <person name="Dacks J.B."/>
            <person name="Foster P.G."/>
            <person name="Simillion C."/>
            <person name="Van de Peer Y."/>
            <person name="Miranda-Saavedra D."/>
            <person name="Barton G.J."/>
            <person name="Westrop G.D."/>
            <person name="Mueller S."/>
            <person name="Dessi D."/>
            <person name="Fiori P.L."/>
            <person name="Ren Q."/>
            <person name="Paulsen I."/>
            <person name="Zhang H."/>
            <person name="Bastida-Corcuera F.D."/>
            <person name="Simoes-Barbosa A."/>
            <person name="Brown M.T."/>
            <person name="Hayes R.D."/>
            <person name="Mukherjee M."/>
            <person name="Okumura C.Y."/>
            <person name="Schneider R."/>
            <person name="Smith A.J."/>
            <person name="Vanacova S."/>
            <person name="Villalvazo M."/>
            <person name="Haas B.J."/>
            <person name="Pertea M."/>
            <person name="Feldblyum T.V."/>
            <person name="Utterback T.R."/>
            <person name="Shu C.L."/>
            <person name="Osoegawa K."/>
            <person name="de Jong P.J."/>
            <person name="Hrdy I."/>
            <person name="Horvathova L."/>
            <person name="Zubacova Z."/>
            <person name="Dolezal P."/>
            <person name="Malik S.B."/>
            <person name="Logsdon J.M. Jr."/>
            <person name="Henze K."/>
            <person name="Gupta A."/>
            <person name="Wang C.C."/>
            <person name="Dunne R.L."/>
            <person name="Upcroft J.A."/>
            <person name="Upcroft P."/>
            <person name="White O."/>
            <person name="Salzberg S.L."/>
            <person name="Tang P."/>
            <person name="Chiu C.-H."/>
            <person name="Lee Y.-S."/>
            <person name="Embley T.M."/>
            <person name="Coombs G.H."/>
            <person name="Mottram J.C."/>
            <person name="Tachezy J."/>
            <person name="Fraser-Liggett C.M."/>
            <person name="Johnson P.J."/>
        </authorList>
    </citation>
    <scope>NUCLEOTIDE SEQUENCE [LARGE SCALE GENOMIC DNA]</scope>
    <source>
        <strain evidence="3">G3</strain>
    </source>
</reference>
<dbReference type="AlphaFoldDB" id="A2DZQ2"/>
<feature type="coiled-coil region" evidence="1">
    <location>
        <begin position="253"/>
        <end position="280"/>
    </location>
</feature>
<reference evidence="3" key="1">
    <citation type="submission" date="2006-10" db="EMBL/GenBank/DDBJ databases">
        <authorList>
            <person name="Amadeo P."/>
            <person name="Zhao Q."/>
            <person name="Wortman J."/>
            <person name="Fraser-Liggett C."/>
            <person name="Carlton J."/>
        </authorList>
    </citation>
    <scope>NUCLEOTIDE SEQUENCE</scope>
    <source>
        <strain evidence="3">G3</strain>
    </source>
</reference>
<dbReference type="RefSeq" id="XP_001326343.1">
    <property type="nucleotide sequence ID" value="XM_001326308.1"/>
</dbReference>
<protein>
    <submittedName>
        <fullName evidence="3">Uncharacterized protein</fullName>
    </submittedName>
</protein>
<feature type="compositionally biased region" description="Polar residues" evidence="2">
    <location>
        <begin position="1"/>
        <end position="18"/>
    </location>
</feature>
<dbReference type="SMR" id="A2DZQ2"/>
<evidence type="ECO:0000256" key="1">
    <source>
        <dbReference type="SAM" id="Coils"/>
    </source>
</evidence>
<feature type="compositionally biased region" description="Basic and acidic residues" evidence="2">
    <location>
        <begin position="71"/>
        <end position="84"/>
    </location>
</feature>
<feature type="compositionally biased region" description="Basic and acidic residues" evidence="2">
    <location>
        <begin position="364"/>
        <end position="387"/>
    </location>
</feature>
<evidence type="ECO:0000313" key="3">
    <source>
        <dbReference type="EMBL" id="EAY14120.1"/>
    </source>
</evidence>
<dbReference type="KEGG" id="tva:4772108"/>
<evidence type="ECO:0000313" key="4">
    <source>
        <dbReference type="Proteomes" id="UP000001542"/>
    </source>
</evidence>
<dbReference type="PANTHER" id="PTHR47026:SF2">
    <property type="entry name" value="FLAGELLAR ASSOCIATED PROTEIN"/>
    <property type="match status" value="1"/>
</dbReference>
<feature type="region of interest" description="Disordered" evidence="2">
    <location>
        <begin position="1"/>
        <end position="84"/>
    </location>
</feature>
<accession>A2DZQ2</accession>
<keyword evidence="4" id="KW-1185">Reference proteome</keyword>